<keyword evidence="1" id="KW-0812">Transmembrane</keyword>
<gene>
    <name evidence="2" type="ORF">AB1207_18165</name>
</gene>
<protein>
    <submittedName>
        <fullName evidence="2">PilN domain-containing protein</fullName>
    </submittedName>
</protein>
<reference evidence="2 3" key="1">
    <citation type="submission" date="2024-07" db="EMBL/GenBank/DDBJ databases">
        <authorList>
            <person name="Thanompreechachai J."/>
            <person name="Duangmal K."/>
        </authorList>
    </citation>
    <scope>NUCLEOTIDE SEQUENCE [LARGE SCALE GENOMIC DNA]</scope>
    <source>
        <strain evidence="2 3">KCTC 19886</strain>
    </source>
</reference>
<dbReference type="InterPro" id="IPR007813">
    <property type="entry name" value="PilN"/>
</dbReference>
<keyword evidence="3" id="KW-1185">Reference proteome</keyword>
<comment type="caution">
    <text evidence="2">The sequence shown here is derived from an EMBL/GenBank/DDBJ whole genome shotgun (WGS) entry which is preliminary data.</text>
</comment>
<evidence type="ECO:0000256" key="1">
    <source>
        <dbReference type="SAM" id="Phobius"/>
    </source>
</evidence>
<dbReference type="Pfam" id="PF05137">
    <property type="entry name" value="PilN"/>
    <property type="match status" value="1"/>
</dbReference>
<evidence type="ECO:0000313" key="2">
    <source>
        <dbReference type="EMBL" id="MEW9266679.1"/>
    </source>
</evidence>
<organism evidence="2 3">
    <name type="scientific">Kineococcus endophyticus</name>
    <dbReference type="NCBI Taxonomy" id="1181883"/>
    <lineage>
        <taxon>Bacteria</taxon>
        <taxon>Bacillati</taxon>
        <taxon>Actinomycetota</taxon>
        <taxon>Actinomycetes</taxon>
        <taxon>Kineosporiales</taxon>
        <taxon>Kineosporiaceae</taxon>
        <taxon>Kineococcus</taxon>
    </lineage>
</organism>
<proteinExistence type="predicted"/>
<evidence type="ECO:0000313" key="3">
    <source>
        <dbReference type="Proteomes" id="UP001555826"/>
    </source>
</evidence>
<name>A0ABV3PAL4_9ACTN</name>
<keyword evidence="1" id="KW-0472">Membrane</keyword>
<accession>A0ABV3PAL4</accession>
<dbReference type="RefSeq" id="WP_367639821.1">
    <property type="nucleotide sequence ID" value="NZ_JBFNQN010000013.1"/>
</dbReference>
<dbReference type="EMBL" id="JBFNQN010000013">
    <property type="protein sequence ID" value="MEW9266679.1"/>
    <property type="molecule type" value="Genomic_DNA"/>
</dbReference>
<feature type="transmembrane region" description="Helical" evidence="1">
    <location>
        <begin position="35"/>
        <end position="56"/>
    </location>
</feature>
<dbReference type="Proteomes" id="UP001555826">
    <property type="component" value="Unassembled WGS sequence"/>
</dbReference>
<sequence>MSLQMQTTGTQFSVARVNLLPAEVDAARGGRTLKVGLAAGLAVVGAFIAAGCVVTAGHVTQAQDALDAEQAKTTQLQRAQAAYAEVPEVLGQLRTAQAVDAVVSGSGLDSYALLDRVAATTPDGVQFTSIALKSQATASTTTAAGATAAATAAAGADPLAVSGRGTLSVTGQTTDQALVVAWMSQTDATDEFADVRLASSTLDPTTKLITFTATATVTVDETTAAASTGGATS</sequence>
<keyword evidence="1" id="KW-1133">Transmembrane helix</keyword>